<dbReference type="InterPro" id="IPR003663">
    <property type="entry name" value="Sugar/inositol_transpt"/>
</dbReference>
<keyword evidence="12" id="KW-1185">Reference proteome</keyword>
<dbReference type="OrthoDB" id="6612291at2759"/>
<feature type="transmembrane region" description="Helical" evidence="9">
    <location>
        <begin position="389"/>
        <end position="411"/>
    </location>
</feature>
<accession>A0A8H7TI77</accession>
<keyword evidence="5 9" id="KW-1133">Transmembrane helix</keyword>
<comment type="similarity">
    <text evidence="2 8">Belongs to the major facilitator superfamily. Sugar transporter (TC 2.A.1.1) family.</text>
</comment>
<dbReference type="GO" id="GO:0005351">
    <property type="term" value="F:carbohydrate:proton symporter activity"/>
    <property type="evidence" value="ECO:0007669"/>
    <property type="project" value="TreeGrafter"/>
</dbReference>
<proteinExistence type="inferred from homology"/>
<evidence type="ECO:0000256" key="1">
    <source>
        <dbReference type="ARBA" id="ARBA00004141"/>
    </source>
</evidence>
<evidence type="ECO:0000256" key="2">
    <source>
        <dbReference type="ARBA" id="ARBA00010992"/>
    </source>
</evidence>
<protein>
    <recommendedName>
        <fullName evidence="10">Major facilitator superfamily (MFS) profile domain-containing protein</fullName>
    </recommendedName>
</protein>
<dbReference type="FunFam" id="1.20.1250.20:FF:000149">
    <property type="entry name" value="MFS transporter, SP family, general alpha glucoside:H+ symporter"/>
    <property type="match status" value="1"/>
</dbReference>
<evidence type="ECO:0000256" key="4">
    <source>
        <dbReference type="ARBA" id="ARBA00022692"/>
    </source>
</evidence>
<dbReference type="PANTHER" id="PTHR48022">
    <property type="entry name" value="PLASTIDIC GLUCOSE TRANSPORTER 4"/>
    <property type="match status" value="1"/>
</dbReference>
<feature type="transmembrane region" description="Helical" evidence="9">
    <location>
        <begin position="457"/>
        <end position="480"/>
    </location>
</feature>
<name>A0A8H7TI77_9HELO</name>
<feature type="transmembrane region" description="Helical" evidence="9">
    <location>
        <begin position="206"/>
        <end position="225"/>
    </location>
</feature>
<keyword evidence="4 9" id="KW-0812">Transmembrane</keyword>
<feature type="transmembrane region" description="Helical" evidence="9">
    <location>
        <begin position="67"/>
        <end position="94"/>
    </location>
</feature>
<dbReference type="InterPro" id="IPR005829">
    <property type="entry name" value="Sugar_transporter_CS"/>
</dbReference>
<dbReference type="SUPFAM" id="SSF103473">
    <property type="entry name" value="MFS general substrate transporter"/>
    <property type="match status" value="1"/>
</dbReference>
<keyword evidence="6 9" id="KW-0472">Membrane</keyword>
<evidence type="ECO:0000256" key="3">
    <source>
        <dbReference type="ARBA" id="ARBA00022448"/>
    </source>
</evidence>
<dbReference type="NCBIfam" id="TIGR00879">
    <property type="entry name" value="SP"/>
    <property type="match status" value="1"/>
</dbReference>
<feature type="transmembrane region" description="Helical" evidence="9">
    <location>
        <begin position="360"/>
        <end position="382"/>
    </location>
</feature>
<evidence type="ECO:0000256" key="6">
    <source>
        <dbReference type="ARBA" id="ARBA00023136"/>
    </source>
</evidence>
<dbReference type="Gene3D" id="1.20.1250.20">
    <property type="entry name" value="MFS general substrate transporter like domains"/>
    <property type="match status" value="1"/>
</dbReference>
<feature type="domain" description="Major facilitator superfamily (MFS) profile" evidence="10">
    <location>
        <begin position="70"/>
        <end position="514"/>
    </location>
</feature>
<reference evidence="11" key="1">
    <citation type="submission" date="2021-02" db="EMBL/GenBank/DDBJ databases">
        <title>Genome sequence Cadophora malorum strain M34.</title>
        <authorList>
            <person name="Stefanovic E."/>
            <person name="Vu D."/>
            <person name="Scully C."/>
            <person name="Dijksterhuis J."/>
            <person name="Roader J."/>
            <person name="Houbraken J."/>
        </authorList>
    </citation>
    <scope>NUCLEOTIDE SEQUENCE</scope>
    <source>
        <strain evidence="11">M34</strain>
    </source>
</reference>
<comment type="caution">
    <text evidence="11">The sequence shown here is derived from an EMBL/GenBank/DDBJ whole genome shotgun (WGS) entry which is preliminary data.</text>
</comment>
<dbReference type="InterPro" id="IPR036259">
    <property type="entry name" value="MFS_trans_sf"/>
</dbReference>
<dbReference type="InterPro" id="IPR005828">
    <property type="entry name" value="MFS_sugar_transport-like"/>
</dbReference>
<dbReference type="GO" id="GO:0016020">
    <property type="term" value="C:membrane"/>
    <property type="evidence" value="ECO:0007669"/>
    <property type="project" value="UniProtKB-SubCell"/>
</dbReference>
<keyword evidence="7" id="KW-0462">Maltose metabolism</keyword>
<evidence type="ECO:0000256" key="5">
    <source>
        <dbReference type="ARBA" id="ARBA00022989"/>
    </source>
</evidence>
<evidence type="ECO:0000259" key="10">
    <source>
        <dbReference type="PROSITE" id="PS50850"/>
    </source>
</evidence>
<gene>
    <name evidence="11" type="ORF">IFR04_007509</name>
</gene>
<dbReference type="InterPro" id="IPR020846">
    <property type="entry name" value="MFS_dom"/>
</dbReference>
<evidence type="ECO:0000256" key="7">
    <source>
        <dbReference type="ARBA" id="ARBA00026248"/>
    </source>
</evidence>
<dbReference type="GO" id="GO:0000023">
    <property type="term" value="P:maltose metabolic process"/>
    <property type="evidence" value="ECO:0007669"/>
    <property type="project" value="UniProtKB-KW"/>
</dbReference>
<dbReference type="AlphaFoldDB" id="A0A8H7TI77"/>
<evidence type="ECO:0000256" key="8">
    <source>
        <dbReference type="RuleBase" id="RU003346"/>
    </source>
</evidence>
<evidence type="ECO:0000313" key="11">
    <source>
        <dbReference type="EMBL" id="KAG4419361.1"/>
    </source>
</evidence>
<keyword evidence="3 8" id="KW-0813">Transport</keyword>
<feature type="transmembrane region" description="Helical" evidence="9">
    <location>
        <begin position="327"/>
        <end position="348"/>
    </location>
</feature>
<sequence length="559" mass="61817">MAPPAPNSANEALEKNDAFQVDIEDSVVQKLADRSTKFALLSTEAKLGTDAEHAMTLREAVKLYPKAIFWSMFLSLAIAMEGFDIALIGSFFAFPAFTQKFGKLQKDGVTYQIPAPWQAGLSNGARVGEILGLFLNGIIAEKIGFKKTMILTLIALSGFIFIPFFAQSIEVLEVGTILMGVPWGVFQTLTTSYASEVCPVALRGYLTTYVNMMWGLGQLIASGVLRSLLTRTDQWAYRIPYALQWMWPVPLILGISMAPESPWWLVRQGRNDDARKALRRLTSTESEADIDNTISMMRHTNELEKEIGAGTSYWDCFKGVNLRRTEITCVTWLIQSASGASMMGYAVYFFKQAGMDTDVAFDFSISLYAVAMVGVVIAWFAMTYLGRRTIYLSGLSAMFVTLFTIGCVGLAPQKSKGPSSATGGLLLLFTLCYDITVGTVAYSIVTEMPSTRLRTKTIVLARNLYNIQGTINGVITPYMLNPSAWNWKGKAGFFWAGTCLLCLTWSYFRLPEGKGRTYGEMDILFEQKISAKKFASAVVDPFAVGGNITQMEEHVDEKE</sequence>
<organism evidence="11 12">
    <name type="scientific">Cadophora malorum</name>
    <dbReference type="NCBI Taxonomy" id="108018"/>
    <lineage>
        <taxon>Eukaryota</taxon>
        <taxon>Fungi</taxon>
        <taxon>Dikarya</taxon>
        <taxon>Ascomycota</taxon>
        <taxon>Pezizomycotina</taxon>
        <taxon>Leotiomycetes</taxon>
        <taxon>Helotiales</taxon>
        <taxon>Ploettnerulaceae</taxon>
        <taxon>Cadophora</taxon>
    </lineage>
</organism>
<dbReference type="Pfam" id="PF00083">
    <property type="entry name" value="Sugar_tr"/>
    <property type="match status" value="1"/>
</dbReference>
<feature type="transmembrane region" description="Helical" evidence="9">
    <location>
        <begin position="492"/>
        <end position="508"/>
    </location>
</feature>
<comment type="subcellular location">
    <subcellularLocation>
        <location evidence="1">Membrane</location>
        <topology evidence="1">Multi-pass membrane protein</topology>
    </subcellularLocation>
</comment>
<dbReference type="PROSITE" id="PS50850">
    <property type="entry name" value="MFS"/>
    <property type="match status" value="1"/>
</dbReference>
<dbReference type="PANTHER" id="PTHR48022:SF5">
    <property type="entry name" value="ALPHA-GLUCOSIDES PERMEASE MPH2-RELATED"/>
    <property type="match status" value="1"/>
</dbReference>
<feature type="transmembrane region" description="Helical" evidence="9">
    <location>
        <begin position="149"/>
        <end position="169"/>
    </location>
</feature>
<feature type="transmembrane region" description="Helical" evidence="9">
    <location>
        <begin position="423"/>
        <end position="445"/>
    </location>
</feature>
<dbReference type="PROSITE" id="PS00217">
    <property type="entry name" value="SUGAR_TRANSPORT_2"/>
    <property type="match status" value="1"/>
</dbReference>
<dbReference type="InterPro" id="IPR050360">
    <property type="entry name" value="MFS_Sugar_Transporters"/>
</dbReference>
<dbReference type="EMBL" id="JAFJYH010000107">
    <property type="protein sequence ID" value="KAG4419361.1"/>
    <property type="molecule type" value="Genomic_DNA"/>
</dbReference>
<dbReference type="Proteomes" id="UP000664132">
    <property type="component" value="Unassembled WGS sequence"/>
</dbReference>
<evidence type="ECO:0000256" key="9">
    <source>
        <dbReference type="SAM" id="Phobius"/>
    </source>
</evidence>
<evidence type="ECO:0000313" key="12">
    <source>
        <dbReference type="Proteomes" id="UP000664132"/>
    </source>
</evidence>